<dbReference type="InterPro" id="IPR025495">
    <property type="entry name" value="DUF4386"/>
</dbReference>
<dbReference type="InterPro" id="IPR006311">
    <property type="entry name" value="TAT_signal"/>
</dbReference>
<gene>
    <name evidence="2" type="ORF">EDD27_9513</name>
</gene>
<evidence type="ECO:0000313" key="3">
    <source>
        <dbReference type="Proteomes" id="UP000284824"/>
    </source>
</evidence>
<dbReference type="EMBL" id="SAUN01000001">
    <property type="protein sequence ID" value="RVX46621.1"/>
    <property type="molecule type" value="Genomic_DNA"/>
</dbReference>
<feature type="transmembrane region" description="Helical" evidence="1">
    <location>
        <begin position="139"/>
        <end position="160"/>
    </location>
</feature>
<dbReference type="AlphaFoldDB" id="A0A438MLU9"/>
<name>A0A438MLU9_9ACTN</name>
<keyword evidence="1" id="KW-0812">Transmembrane</keyword>
<dbReference type="RefSeq" id="WP_164904098.1">
    <property type="nucleotide sequence ID" value="NZ_SAUN01000001.1"/>
</dbReference>
<protein>
    <submittedName>
        <fullName evidence="2">Uncharacterized protein DUF4386</fullName>
    </submittedName>
</protein>
<dbReference type="PROSITE" id="PS51318">
    <property type="entry name" value="TAT"/>
    <property type="match status" value="1"/>
</dbReference>
<reference evidence="2 3" key="1">
    <citation type="submission" date="2019-01" db="EMBL/GenBank/DDBJ databases">
        <title>Sequencing the genomes of 1000 actinobacteria strains.</title>
        <authorList>
            <person name="Klenk H.-P."/>
        </authorList>
    </citation>
    <scope>NUCLEOTIDE SEQUENCE [LARGE SCALE GENOMIC DNA]</scope>
    <source>
        <strain evidence="2 3">DSM 43925</strain>
    </source>
</reference>
<dbReference type="Pfam" id="PF14329">
    <property type="entry name" value="DUF4386"/>
    <property type="match status" value="1"/>
</dbReference>
<evidence type="ECO:0000313" key="2">
    <source>
        <dbReference type="EMBL" id="RVX46621.1"/>
    </source>
</evidence>
<sequence length="219" mass="22641">MSTSPTPRRPFLLTAAIIGGPLAGAVWHLVEKVGLPRTEAADYLAQVAANRSNFAISTLLYMVFVGCFIPLGLAVMRVLRGRAPLAATISGLLFGLAGALGLVVSGMRPLVLGLAPEGPVIAEAAAAYQRYQSSPWFDFVMLAMLASVLIGLVVLAAAILRTGVLPRWTAALLVGGFVLSSGEFPPAVTILGGVVQLAGFLPLAGRLVAETEAKPAVLI</sequence>
<keyword evidence="1" id="KW-1133">Transmembrane helix</keyword>
<feature type="transmembrane region" description="Helical" evidence="1">
    <location>
        <begin position="83"/>
        <end position="104"/>
    </location>
</feature>
<comment type="caution">
    <text evidence="2">The sequence shown here is derived from an EMBL/GenBank/DDBJ whole genome shotgun (WGS) entry which is preliminary data.</text>
</comment>
<evidence type="ECO:0000256" key="1">
    <source>
        <dbReference type="SAM" id="Phobius"/>
    </source>
</evidence>
<keyword evidence="1" id="KW-0472">Membrane</keyword>
<proteinExistence type="predicted"/>
<feature type="transmembrane region" description="Helical" evidence="1">
    <location>
        <begin position="12"/>
        <end position="30"/>
    </location>
</feature>
<keyword evidence="3" id="KW-1185">Reference proteome</keyword>
<accession>A0A438MLU9</accession>
<dbReference type="Proteomes" id="UP000284824">
    <property type="component" value="Unassembled WGS sequence"/>
</dbReference>
<organism evidence="2 3">
    <name type="scientific">Nonomuraea polychroma</name>
    <dbReference type="NCBI Taxonomy" id="46176"/>
    <lineage>
        <taxon>Bacteria</taxon>
        <taxon>Bacillati</taxon>
        <taxon>Actinomycetota</taxon>
        <taxon>Actinomycetes</taxon>
        <taxon>Streptosporangiales</taxon>
        <taxon>Streptosporangiaceae</taxon>
        <taxon>Nonomuraea</taxon>
    </lineage>
</organism>
<feature type="transmembrane region" description="Helical" evidence="1">
    <location>
        <begin position="54"/>
        <end position="76"/>
    </location>
</feature>